<feature type="domain" description="Xylulose 5-phosphate/Fructose 6-phosphate phosphoketolase C-terminal" evidence="5">
    <location>
        <begin position="535"/>
        <end position="649"/>
    </location>
</feature>
<dbReference type="InterPro" id="IPR009014">
    <property type="entry name" value="Transketo_C/PFOR_II"/>
</dbReference>
<evidence type="ECO:0000259" key="5">
    <source>
        <dbReference type="Pfam" id="PF09363"/>
    </source>
</evidence>
<dbReference type="SUPFAM" id="SSF52518">
    <property type="entry name" value="Thiamin diphosphate-binding fold (THDP-binding)"/>
    <property type="match status" value="2"/>
</dbReference>
<organism evidence="7 8">
    <name type="scientific">Streptomyces gobitricini</name>
    <dbReference type="NCBI Taxonomy" id="68211"/>
    <lineage>
        <taxon>Bacteria</taxon>
        <taxon>Bacillati</taxon>
        <taxon>Actinomycetota</taxon>
        <taxon>Actinomycetes</taxon>
        <taxon>Kitasatosporales</taxon>
        <taxon>Streptomycetaceae</taxon>
        <taxon>Streptomyces</taxon>
    </lineage>
</organism>
<dbReference type="PROSITE" id="PS60003">
    <property type="entry name" value="PHOSPHOKETOLASE_2"/>
    <property type="match status" value="1"/>
</dbReference>
<protein>
    <submittedName>
        <fullName evidence="7">Phosphoketolase family protein</fullName>
    </submittedName>
</protein>
<dbReference type="PANTHER" id="PTHR31273:SF0">
    <property type="entry name" value="PHOSPHOKETOLASE-RELATED"/>
    <property type="match status" value="1"/>
</dbReference>
<dbReference type="RefSeq" id="WP_344364115.1">
    <property type="nucleotide sequence ID" value="NZ_BAAASR010000025.1"/>
</dbReference>
<reference evidence="8" key="1">
    <citation type="journal article" date="2019" name="Int. J. Syst. Evol. Microbiol.">
        <title>The Global Catalogue of Microorganisms (GCM) 10K type strain sequencing project: providing services to taxonomists for standard genome sequencing and annotation.</title>
        <authorList>
            <consortium name="The Broad Institute Genomics Platform"/>
            <consortium name="The Broad Institute Genome Sequencing Center for Infectious Disease"/>
            <person name="Wu L."/>
            <person name="Ma J."/>
        </authorList>
    </citation>
    <scope>NUCLEOTIDE SEQUENCE [LARGE SCALE GENOMIC DNA]</scope>
    <source>
        <strain evidence="8">JCM 5062</strain>
    </source>
</reference>
<evidence type="ECO:0000256" key="3">
    <source>
        <dbReference type="ARBA" id="ARBA00023052"/>
    </source>
</evidence>
<dbReference type="InterPro" id="IPR029061">
    <property type="entry name" value="THDP-binding"/>
</dbReference>
<comment type="similarity">
    <text evidence="2">Belongs to the XFP family.</text>
</comment>
<dbReference type="Gene3D" id="3.40.50.920">
    <property type="match status" value="1"/>
</dbReference>
<dbReference type="Pfam" id="PF03894">
    <property type="entry name" value="XFP"/>
    <property type="match status" value="1"/>
</dbReference>
<proteinExistence type="inferred from homology"/>
<feature type="domain" description="Xylulose 5-phosphate/Fructose 6-phosphate phosphoketolase N-terminal" evidence="6">
    <location>
        <begin position="10"/>
        <end position="329"/>
    </location>
</feature>
<dbReference type="Pfam" id="PF09363">
    <property type="entry name" value="XFP_C"/>
    <property type="match status" value="1"/>
</dbReference>
<dbReference type="InterPro" id="IPR005593">
    <property type="entry name" value="Xul5P/Fru6P_PKetolase"/>
</dbReference>
<dbReference type="InterPro" id="IPR018970">
    <property type="entry name" value="Xul5P/Fru6P_PKetolase_N"/>
</dbReference>
<comment type="cofactor">
    <cofactor evidence="1">
        <name>thiamine diphosphate</name>
        <dbReference type="ChEBI" id="CHEBI:58937"/>
    </cofactor>
</comment>
<sequence>MISDTATLADALWRATCYASVCQLHLRDNVLLNRPLTTQHVKERPSGHWGTVPGTAWALSHLALTAGLLDHRVELVPLLGAGHAGVVQLAAAWVTGELGKLRPQFSPDAEGLRRLAQAFPDVDGMGAEVTPALPAGAFLGGRLGGCLPFAQGAALDSPGKIAVPVIGDGECETPTTAASWLAQRLLPGSFVLPLVHLNGFRMGGRSLLSAMDDDALRSYFGGLGWEARVVHVTTGSQSDHVAFQTALWDALESTLDDRPTALVMRCVKGWSAPVSLGGRDLLGTSDLHKTPLVSPRSEPEQLMRLAHWLASYQPANLFGEDGRAKGKLAGAVAEARWCSFEPAEPPRVGSPTMAPSTRATTFTDAVTGVVRRHAARGDFLLLSPDELASNRLAELADEHWAHELLAEEVLLEWLAGWTASGRRGALVSYEAFAPLLTSGLVGHIKQRRLDGARELPSLNLLLTSYGWHNVHTHGDPSLATALLALRAPAVRVLTPADPTRTAAALDEAFDSLEGVNLIVAGKHSRTAHPVGTIAEEHRRGLAVWPHLSDEGEPDLTIVAAGDIPAAVAADAVDYVRARHRCRVRVVNLLDLTVLGDPELWPRGLSDQDVDLYLGSHAPVLVLTLGHPAAVWGLLSGRLRRPVDVIGWQEPAGPMPQRQLARSLGMDRAGVAHAAGLLMASREVVR</sequence>
<evidence type="ECO:0000313" key="8">
    <source>
        <dbReference type="Proteomes" id="UP001499942"/>
    </source>
</evidence>
<evidence type="ECO:0000256" key="2">
    <source>
        <dbReference type="ARBA" id="ARBA00005623"/>
    </source>
</evidence>
<dbReference type="InterPro" id="IPR018969">
    <property type="entry name" value="Xul5P/Fru6P_PKetolase_C"/>
</dbReference>
<evidence type="ECO:0000313" key="7">
    <source>
        <dbReference type="EMBL" id="GAA2507256.1"/>
    </source>
</evidence>
<dbReference type="InterPro" id="IPR019789">
    <property type="entry name" value="Xul5P/Fru6P_PKetolase_ThDP_BS"/>
</dbReference>
<dbReference type="Pfam" id="PF09364">
    <property type="entry name" value="XFP_N"/>
    <property type="match status" value="1"/>
</dbReference>
<dbReference type="PANTHER" id="PTHR31273">
    <property type="entry name" value="PHOSPHOKETOLASE-RELATED"/>
    <property type="match status" value="1"/>
</dbReference>
<keyword evidence="8" id="KW-1185">Reference proteome</keyword>
<evidence type="ECO:0000256" key="1">
    <source>
        <dbReference type="ARBA" id="ARBA00001964"/>
    </source>
</evidence>
<dbReference type="Proteomes" id="UP001499942">
    <property type="component" value="Unassembled WGS sequence"/>
</dbReference>
<evidence type="ECO:0000259" key="6">
    <source>
        <dbReference type="Pfam" id="PF09364"/>
    </source>
</evidence>
<dbReference type="Gene3D" id="3.40.50.970">
    <property type="match status" value="2"/>
</dbReference>
<gene>
    <name evidence="7" type="ORF">GCM10010393_45080</name>
</gene>
<comment type="caution">
    <text evidence="7">The sequence shown here is derived from an EMBL/GenBank/DDBJ whole genome shotgun (WGS) entry which is preliminary data.</text>
</comment>
<evidence type="ECO:0000256" key="4">
    <source>
        <dbReference type="ARBA" id="ARBA00023239"/>
    </source>
</evidence>
<dbReference type="EMBL" id="BAAASR010000025">
    <property type="protein sequence ID" value="GAA2507256.1"/>
    <property type="molecule type" value="Genomic_DNA"/>
</dbReference>
<keyword evidence="4" id="KW-0456">Lyase</keyword>
<keyword evidence="3" id="KW-0786">Thiamine pyrophosphate</keyword>
<accession>A0ABP6A3D6</accession>
<name>A0ABP6A3D6_9ACTN</name>